<dbReference type="AlphaFoldDB" id="A0A859FF02"/>
<dbReference type="GO" id="GO:0070573">
    <property type="term" value="F:metallodipeptidase activity"/>
    <property type="evidence" value="ECO:0007669"/>
    <property type="project" value="InterPro"/>
</dbReference>
<dbReference type="RefSeq" id="WP_176009200.1">
    <property type="nucleotide sequence ID" value="NZ_CP041372.2"/>
</dbReference>
<reference evidence="2" key="1">
    <citation type="submission" date="2019-07" db="EMBL/GenBank/DDBJ databases">
        <title>Bacillus alkalisoli sp. nov. isolated from saline soil.</title>
        <authorList>
            <person name="Sun J.-Q."/>
            <person name="Xu L."/>
        </authorList>
    </citation>
    <scope>NUCLEOTIDE SEQUENCE [LARGE SCALE GENOMIC DNA]</scope>
    <source>
        <strain evidence="2">M4U3P1</strain>
    </source>
</reference>
<dbReference type="PROSITE" id="PS51365">
    <property type="entry name" value="RENAL_DIPEPTIDASE_2"/>
    <property type="match status" value="1"/>
</dbReference>
<dbReference type="Pfam" id="PF01244">
    <property type="entry name" value="Peptidase_M19"/>
    <property type="match status" value="1"/>
</dbReference>
<dbReference type="PROSITE" id="PS00869">
    <property type="entry name" value="RENAL_DIPEPTIDASE_1"/>
    <property type="match status" value="1"/>
</dbReference>
<keyword evidence="2" id="KW-1185">Reference proteome</keyword>
<dbReference type="InterPro" id="IPR032466">
    <property type="entry name" value="Metal_Hydrolase"/>
</dbReference>
<dbReference type="PANTHER" id="PTHR10443:SF12">
    <property type="entry name" value="DIPEPTIDASE"/>
    <property type="match status" value="1"/>
</dbReference>
<dbReference type="Gene3D" id="3.20.20.140">
    <property type="entry name" value="Metal-dependent hydrolases"/>
    <property type="match status" value="1"/>
</dbReference>
<evidence type="ECO:0000313" key="1">
    <source>
        <dbReference type="EMBL" id="QKS71164.1"/>
    </source>
</evidence>
<sequence>MNVIDLHCDALLRLDELSDASFIDDERLEVNLNRLKQGKVKVQFFAIFIEPDIPSDQKFYEALKQADLFHKHVLTAPGIRFITSWDQINQLKEDEIGAVLTLEGADPIGQDLVKLSTLYHLGVRSFGLTWNQANLVADGIGEPRGGGLTEFGFDVVKFNNEHRMLTDVSHLSIAGFYDVMKTAAYPIATHSNATSINPHRRNLNDEQIDTLIKAKGIIGIVYNPPFVGKSDDTASIEELIEHIDYILNRGGEDCIALGSDFDGIETYVESLEHAGKHQNLIDALLNKYERSLVEKIAHKNVRAYLNRI</sequence>
<dbReference type="CDD" id="cd01301">
    <property type="entry name" value="rDP_like"/>
    <property type="match status" value="1"/>
</dbReference>
<gene>
    <name evidence="1" type="ORF">FLK61_31110</name>
</gene>
<proteinExistence type="predicted"/>
<dbReference type="KEGG" id="psua:FLK61_31110"/>
<dbReference type="InterPro" id="IPR000180">
    <property type="entry name" value="Dipep_AS"/>
</dbReference>
<evidence type="ECO:0000313" key="2">
    <source>
        <dbReference type="Proteomes" id="UP000318138"/>
    </source>
</evidence>
<name>A0A859FF02_9BACI</name>
<dbReference type="PANTHER" id="PTHR10443">
    <property type="entry name" value="MICROSOMAL DIPEPTIDASE"/>
    <property type="match status" value="1"/>
</dbReference>
<dbReference type="InterPro" id="IPR008257">
    <property type="entry name" value="Pept_M19"/>
</dbReference>
<dbReference type="GO" id="GO:0006508">
    <property type="term" value="P:proteolysis"/>
    <property type="evidence" value="ECO:0007669"/>
    <property type="project" value="InterPro"/>
</dbReference>
<protein>
    <submittedName>
        <fullName evidence="1">Membrane dipeptidase</fullName>
    </submittedName>
</protein>
<dbReference type="EMBL" id="CP041372">
    <property type="protein sequence ID" value="QKS71164.1"/>
    <property type="molecule type" value="Genomic_DNA"/>
</dbReference>
<dbReference type="SUPFAM" id="SSF51556">
    <property type="entry name" value="Metallo-dependent hydrolases"/>
    <property type="match status" value="1"/>
</dbReference>
<organism evidence="1 2">
    <name type="scientific">Paenalkalicoccus suaedae</name>
    <dbReference type="NCBI Taxonomy" id="2592382"/>
    <lineage>
        <taxon>Bacteria</taxon>
        <taxon>Bacillati</taxon>
        <taxon>Bacillota</taxon>
        <taxon>Bacilli</taxon>
        <taxon>Bacillales</taxon>
        <taxon>Bacillaceae</taxon>
        <taxon>Paenalkalicoccus</taxon>
    </lineage>
</organism>
<dbReference type="Proteomes" id="UP000318138">
    <property type="component" value="Chromosome"/>
</dbReference>
<accession>A0A859FF02</accession>